<dbReference type="AlphaFoldDB" id="A0A840YWA5"/>
<evidence type="ECO:0000313" key="7">
    <source>
        <dbReference type="EMBL" id="MBB5717840.1"/>
    </source>
</evidence>
<sequence length="367" mass="38644">MTGQVDAIVVGAGVIGLAVARALALAGYAPMVLEREGAFGTATSSRNSEVIHAGIYYPPGSLKAELCVEGRQRLYDFCAARGVPHRRTGKLIFAHDIAQMTGLDTILTRAQAAGVYDLRPLDRDEVLELEPELDCAAALLSPSTGIIDSHAYMLALLGEAEAHGAMLVTGSAVERIGRRDGLWQVHVPGEADAVVAAPLLINAGGLAAQALAHATEGLDSIHVPPTRYARGVYFTYAGKVPFRHLIYPLPEPGGLGTHLTLDLAGQARFGPDVEWIDAVDYTVDPARHAKFAAAAQRIWPALDPEKLYPGYAGVRPKLSGRGEPAADFVISGPADHGCDGLVNLFGIESPGLTASLAIADRVVAKLK</sequence>
<keyword evidence="8" id="KW-1185">Reference proteome</keyword>
<dbReference type="PANTHER" id="PTHR43104">
    <property type="entry name" value="L-2-HYDROXYGLUTARATE DEHYDROGENASE, MITOCHONDRIAL"/>
    <property type="match status" value="1"/>
</dbReference>
<dbReference type="PANTHER" id="PTHR43104:SF4">
    <property type="entry name" value="L-2-HYDROXYGLUTARATE DEHYDROGENASE, MITOCHONDRIAL"/>
    <property type="match status" value="1"/>
</dbReference>
<comment type="caution">
    <text evidence="7">The sequence shown here is derived from an EMBL/GenBank/DDBJ whole genome shotgun (WGS) entry which is preliminary data.</text>
</comment>
<name>A0A840YWA5_9SPHN</name>
<comment type="cofactor">
    <cofactor evidence="1">
        <name>FAD</name>
        <dbReference type="ChEBI" id="CHEBI:57692"/>
    </cofactor>
</comment>
<accession>A0A840YWA5</accession>
<dbReference type="InterPro" id="IPR006076">
    <property type="entry name" value="FAD-dep_OxRdtase"/>
</dbReference>
<gene>
    <name evidence="7" type="ORF">FHR23_000747</name>
</gene>
<keyword evidence="3" id="KW-0274">FAD</keyword>
<evidence type="ECO:0000313" key="8">
    <source>
        <dbReference type="Proteomes" id="UP000554342"/>
    </source>
</evidence>
<dbReference type="RefSeq" id="WP_184001556.1">
    <property type="nucleotide sequence ID" value="NZ_BAABIF010000004.1"/>
</dbReference>
<evidence type="ECO:0000256" key="1">
    <source>
        <dbReference type="ARBA" id="ARBA00001974"/>
    </source>
</evidence>
<proteinExistence type="inferred from homology"/>
<keyword evidence="2" id="KW-0285">Flavoprotein</keyword>
<evidence type="ECO:0000256" key="2">
    <source>
        <dbReference type="ARBA" id="ARBA00022630"/>
    </source>
</evidence>
<evidence type="ECO:0000256" key="3">
    <source>
        <dbReference type="ARBA" id="ARBA00022827"/>
    </source>
</evidence>
<dbReference type="InterPro" id="IPR036188">
    <property type="entry name" value="FAD/NAD-bd_sf"/>
</dbReference>
<organism evidence="7 8">
    <name type="scientific">Stakelama sediminis</name>
    <dbReference type="NCBI Taxonomy" id="463200"/>
    <lineage>
        <taxon>Bacteria</taxon>
        <taxon>Pseudomonadati</taxon>
        <taxon>Pseudomonadota</taxon>
        <taxon>Alphaproteobacteria</taxon>
        <taxon>Sphingomonadales</taxon>
        <taxon>Sphingomonadaceae</taxon>
        <taxon>Stakelama</taxon>
    </lineage>
</organism>
<dbReference type="EMBL" id="JACIJI010000001">
    <property type="protein sequence ID" value="MBB5717840.1"/>
    <property type="molecule type" value="Genomic_DNA"/>
</dbReference>
<dbReference type="Gene3D" id="3.50.50.60">
    <property type="entry name" value="FAD/NAD(P)-binding domain"/>
    <property type="match status" value="1"/>
</dbReference>
<dbReference type="Gene3D" id="3.30.9.10">
    <property type="entry name" value="D-Amino Acid Oxidase, subunit A, domain 2"/>
    <property type="match status" value="1"/>
</dbReference>
<reference evidence="7 8" key="1">
    <citation type="submission" date="2020-08" db="EMBL/GenBank/DDBJ databases">
        <title>Genomic Encyclopedia of Type Strains, Phase IV (KMG-IV): sequencing the most valuable type-strain genomes for metagenomic binning, comparative biology and taxonomic classification.</title>
        <authorList>
            <person name="Goeker M."/>
        </authorList>
    </citation>
    <scope>NUCLEOTIDE SEQUENCE [LARGE SCALE GENOMIC DNA]</scope>
    <source>
        <strain evidence="7 8">DSM 27203</strain>
    </source>
</reference>
<dbReference type="Pfam" id="PF01266">
    <property type="entry name" value="DAO"/>
    <property type="match status" value="1"/>
</dbReference>
<protein>
    <submittedName>
        <fullName evidence="7">L-2-hydroxyglutarate oxidase LhgO</fullName>
    </submittedName>
</protein>
<evidence type="ECO:0000256" key="4">
    <source>
        <dbReference type="ARBA" id="ARBA00023002"/>
    </source>
</evidence>
<evidence type="ECO:0000259" key="6">
    <source>
        <dbReference type="Pfam" id="PF01266"/>
    </source>
</evidence>
<dbReference type="Proteomes" id="UP000554342">
    <property type="component" value="Unassembled WGS sequence"/>
</dbReference>
<dbReference type="GO" id="GO:0047545">
    <property type="term" value="F:(S)-2-hydroxyglutarate dehydrogenase activity"/>
    <property type="evidence" value="ECO:0007669"/>
    <property type="project" value="TreeGrafter"/>
</dbReference>
<evidence type="ECO:0000256" key="5">
    <source>
        <dbReference type="ARBA" id="ARBA00037941"/>
    </source>
</evidence>
<keyword evidence="4" id="KW-0560">Oxidoreductase</keyword>
<feature type="domain" description="FAD dependent oxidoreductase" evidence="6">
    <location>
        <begin position="6"/>
        <end position="362"/>
    </location>
</feature>
<comment type="similarity">
    <text evidence="5">Belongs to the L2HGDH family.</text>
</comment>
<dbReference type="SUPFAM" id="SSF51905">
    <property type="entry name" value="FAD/NAD(P)-binding domain"/>
    <property type="match status" value="1"/>
</dbReference>